<evidence type="ECO:0000259" key="3">
    <source>
        <dbReference type="Pfam" id="PF02678"/>
    </source>
</evidence>
<organism evidence="5 6">
    <name type="scientific">Pseudaquabacterium rugosum</name>
    <dbReference type="NCBI Taxonomy" id="2984194"/>
    <lineage>
        <taxon>Bacteria</taxon>
        <taxon>Pseudomonadati</taxon>
        <taxon>Pseudomonadota</taxon>
        <taxon>Betaproteobacteria</taxon>
        <taxon>Burkholderiales</taxon>
        <taxon>Sphaerotilaceae</taxon>
        <taxon>Pseudaquabacterium</taxon>
    </lineage>
</organism>
<dbReference type="InterPro" id="IPR003829">
    <property type="entry name" value="Pirin_N_dom"/>
</dbReference>
<evidence type="ECO:0000256" key="1">
    <source>
        <dbReference type="ARBA" id="ARBA00008416"/>
    </source>
</evidence>
<dbReference type="CDD" id="cd02247">
    <property type="entry name" value="cupin_pirin_C"/>
    <property type="match status" value="1"/>
</dbReference>
<protein>
    <submittedName>
        <fullName evidence="5">Pirin family protein</fullName>
    </submittedName>
</protein>
<gene>
    <name evidence="5" type="ORF">AACH11_15640</name>
</gene>
<sequence>MSTTPTPIATPAHALRQPRTVERLVTGQPTRDGAGVTLTRVLTHDLQQRLDPFLMLDAFGSDRPDDYIAGFPDHPHRGFETVTYMIAGRMRHRDSAGNEGLLENGGVQWMTAGRGLIHSELPEQEDGVMEGFQLWLNLHSDDKMQEPGYRDIPSAQIPEWHGAEATVRVIAGEHAGVRGAIQRPRTEPLFLDLQLQPGAVIEQPLPAGHHAFIYVYRGALQVEGQAADGSARTTEVPVQRMAILAQQPQADGVRLRAVGAQPVRALLIAGAPLRQPIAQYGPFVMNTREQVLQAVQDFQSGRFA</sequence>
<dbReference type="Pfam" id="PF05726">
    <property type="entry name" value="Pirin_C"/>
    <property type="match status" value="1"/>
</dbReference>
<dbReference type="InterPro" id="IPR011051">
    <property type="entry name" value="RmlC_Cupin_sf"/>
</dbReference>
<dbReference type="SUPFAM" id="SSF51182">
    <property type="entry name" value="RmlC-like cupins"/>
    <property type="match status" value="1"/>
</dbReference>
<dbReference type="EMBL" id="JBBUTF010000014">
    <property type="protein sequence ID" value="MEK8027397.1"/>
    <property type="molecule type" value="Genomic_DNA"/>
</dbReference>
<evidence type="ECO:0000313" key="6">
    <source>
        <dbReference type="Proteomes" id="UP001368500"/>
    </source>
</evidence>
<feature type="domain" description="Pirin N-terminal" evidence="3">
    <location>
        <begin position="39"/>
        <end position="136"/>
    </location>
</feature>
<dbReference type="Gene3D" id="2.60.120.10">
    <property type="entry name" value="Jelly Rolls"/>
    <property type="match status" value="2"/>
</dbReference>
<dbReference type="RefSeq" id="WP_341375179.1">
    <property type="nucleotide sequence ID" value="NZ_JBBUTF010000014.1"/>
</dbReference>
<reference evidence="5 6" key="1">
    <citation type="submission" date="2024-04" db="EMBL/GenBank/DDBJ databases">
        <title>Novel species of the genus Ideonella isolated from streams.</title>
        <authorList>
            <person name="Lu H."/>
        </authorList>
    </citation>
    <scope>NUCLEOTIDE SEQUENCE [LARGE SCALE GENOMIC DNA]</scope>
    <source>
        <strain evidence="5 6">BYS139W</strain>
    </source>
</reference>
<dbReference type="Proteomes" id="UP001368500">
    <property type="component" value="Unassembled WGS sequence"/>
</dbReference>
<dbReference type="PIRSF" id="PIRSF006232">
    <property type="entry name" value="Pirin"/>
    <property type="match status" value="1"/>
</dbReference>
<dbReference type="PANTHER" id="PTHR13903">
    <property type="entry name" value="PIRIN-RELATED"/>
    <property type="match status" value="1"/>
</dbReference>
<dbReference type="InterPro" id="IPR012093">
    <property type="entry name" value="Pirin"/>
</dbReference>
<dbReference type="InterPro" id="IPR008778">
    <property type="entry name" value="Pirin_C_dom"/>
</dbReference>
<proteinExistence type="inferred from homology"/>
<evidence type="ECO:0000259" key="4">
    <source>
        <dbReference type="Pfam" id="PF05726"/>
    </source>
</evidence>
<evidence type="ECO:0000313" key="5">
    <source>
        <dbReference type="EMBL" id="MEK8027397.1"/>
    </source>
</evidence>
<dbReference type="Pfam" id="PF02678">
    <property type="entry name" value="Pirin"/>
    <property type="match status" value="1"/>
</dbReference>
<accession>A0ABU9BBW5</accession>
<comment type="similarity">
    <text evidence="1 2">Belongs to the pirin family.</text>
</comment>
<dbReference type="CDD" id="cd02909">
    <property type="entry name" value="cupin_pirin_N"/>
    <property type="match status" value="1"/>
</dbReference>
<keyword evidence="6" id="KW-1185">Reference proteome</keyword>
<comment type="caution">
    <text evidence="5">The sequence shown here is derived from an EMBL/GenBank/DDBJ whole genome shotgun (WGS) entry which is preliminary data.</text>
</comment>
<dbReference type="InterPro" id="IPR014710">
    <property type="entry name" value="RmlC-like_jellyroll"/>
</dbReference>
<name>A0ABU9BBW5_9BURK</name>
<feature type="domain" description="Pirin C-terminal" evidence="4">
    <location>
        <begin position="191"/>
        <end position="303"/>
    </location>
</feature>
<evidence type="ECO:0000256" key="2">
    <source>
        <dbReference type="RuleBase" id="RU003457"/>
    </source>
</evidence>
<dbReference type="PANTHER" id="PTHR13903:SF8">
    <property type="entry name" value="PIRIN"/>
    <property type="match status" value="1"/>
</dbReference>